<dbReference type="Gene3D" id="1.20.1530.20">
    <property type="match status" value="1"/>
</dbReference>
<evidence type="ECO:0000313" key="9">
    <source>
        <dbReference type="EMBL" id="MBA2880912.1"/>
    </source>
</evidence>
<feature type="transmembrane region" description="Helical" evidence="8">
    <location>
        <begin position="83"/>
        <end position="103"/>
    </location>
</feature>
<evidence type="ECO:0000256" key="6">
    <source>
        <dbReference type="ARBA" id="ARBA00022989"/>
    </source>
</evidence>
<comment type="subcellular location">
    <subcellularLocation>
        <location evidence="1">Cell membrane</location>
        <topology evidence="1">Multi-pass membrane protein</topology>
    </subcellularLocation>
</comment>
<dbReference type="InterPro" id="IPR004706">
    <property type="entry name" value="Arsenical-R_Acr3"/>
</dbReference>
<keyword evidence="10" id="KW-1185">Reference proteome</keyword>
<keyword evidence="3" id="KW-0813">Transport</keyword>
<keyword evidence="6 8" id="KW-1133">Transmembrane helix</keyword>
<keyword evidence="5 8" id="KW-0812">Transmembrane</keyword>
<dbReference type="GO" id="GO:0005886">
    <property type="term" value="C:plasma membrane"/>
    <property type="evidence" value="ECO:0007669"/>
    <property type="project" value="UniProtKB-SubCell"/>
</dbReference>
<sequence>MLVPIMMGIAIRELKQIATDKKVILIAVLINFVLSPVVAYLWAELFFASLDPKFIAGWILKLTVPCSGMMVAWTGLSGGKTETALIVQVLSFLVAIAAIPFWLTVLAGKFVVIDFWFMAQQIFWIIILPMIVGIGAREGLIIPRYGKEVFNQDIKPFLPPLASIAMVFVIFIAVSGESELILQNLNLFWILAASVFIVYPLLFLISIFVARKSGLSYEYAIAIGFGTTAKNHGITLALTATTFGGLSVLPPSVVPMFQVLLMLGIWKLSPWVKRYFEKHGPPA</sequence>
<dbReference type="EMBL" id="JACDUS010000003">
    <property type="protein sequence ID" value="MBA2880912.1"/>
    <property type="molecule type" value="Genomic_DNA"/>
</dbReference>
<dbReference type="PANTHER" id="PTHR43057:SF1">
    <property type="entry name" value="ARSENICAL-RESISTANCE PROTEIN 3"/>
    <property type="match status" value="1"/>
</dbReference>
<feature type="transmembrane region" description="Helical" evidence="8">
    <location>
        <begin position="157"/>
        <end position="175"/>
    </location>
</feature>
<feature type="transmembrane region" description="Helical" evidence="8">
    <location>
        <begin position="187"/>
        <end position="210"/>
    </location>
</feature>
<feature type="transmembrane region" description="Helical" evidence="8">
    <location>
        <begin position="115"/>
        <end position="136"/>
    </location>
</feature>
<evidence type="ECO:0000313" key="10">
    <source>
        <dbReference type="Proteomes" id="UP000525298"/>
    </source>
</evidence>
<keyword evidence="4" id="KW-1003">Cell membrane</keyword>
<protein>
    <submittedName>
        <fullName evidence="9">ACR3 family arsenite efflux pump ArsB</fullName>
    </submittedName>
</protein>
<dbReference type="GO" id="GO:0015297">
    <property type="term" value="F:antiporter activity"/>
    <property type="evidence" value="ECO:0007669"/>
    <property type="project" value="InterPro"/>
</dbReference>
<evidence type="ECO:0000256" key="7">
    <source>
        <dbReference type="ARBA" id="ARBA00023136"/>
    </source>
</evidence>
<name>A0A7W0C861_9BACT</name>
<keyword evidence="7 8" id="KW-0472">Membrane</keyword>
<gene>
    <name evidence="9" type="ORF">HNR65_001238</name>
</gene>
<reference evidence="9 10" key="1">
    <citation type="submission" date="2020-07" db="EMBL/GenBank/DDBJ databases">
        <title>Genomic Encyclopedia of Type Strains, Phase IV (KMG-IV): sequencing the most valuable type-strain genomes for metagenomic binning, comparative biology and taxonomic classification.</title>
        <authorList>
            <person name="Goeker M."/>
        </authorList>
    </citation>
    <scope>NUCLEOTIDE SEQUENCE [LARGE SCALE GENOMIC DNA]</scope>
    <source>
        <strain evidence="9 10">DSM 17721</strain>
    </source>
</reference>
<organism evidence="9 10">
    <name type="scientific">Desulfosalsimonas propionicica</name>
    <dbReference type="NCBI Taxonomy" id="332175"/>
    <lineage>
        <taxon>Bacteria</taxon>
        <taxon>Pseudomonadati</taxon>
        <taxon>Thermodesulfobacteriota</taxon>
        <taxon>Desulfobacteria</taxon>
        <taxon>Desulfobacterales</taxon>
        <taxon>Desulfosalsimonadaceae</taxon>
        <taxon>Desulfosalsimonas</taxon>
    </lineage>
</organism>
<evidence type="ECO:0000256" key="2">
    <source>
        <dbReference type="ARBA" id="ARBA00010110"/>
    </source>
</evidence>
<evidence type="ECO:0000256" key="3">
    <source>
        <dbReference type="ARBA" id="ARBA00022448"/>
    </source>
</evidence>
<dbReference type="PANTHER" id="PTHR43057">
    <property type="entry name" value="ARSENITE EFFLUX TRANSPORTER"/>
    <property type="match status" value="1"/>
</dbReference>
<feature type="transmembrane region" description="Helical" evidence="8">
    <location>
        <begin position="55"/>
        <end position="76"/>
    </location>
</feature>
<dbReference type="InterPro" id="IPR002657">
    <property type="entry name" value="BilAc:Na_symport/Acr3"/>
</dbReference>
<evidence type="ECO:0000256" key="4">
    <source>
        <dbReference type="ARBA" id="ARBA00022475"/>
    </source>
</evidence>
<evidence type="ECO:0000256" key="1">
    <source>
        <dbReference type="ARBA" id="ARBA00004651"/>
    </source>
</evidence>
<dbReference type="GO" id="GO:0015104">
    <property type="term" value="F:antimonite transmembrane transporter activity"/>
    <property type="evidence" value="ECO:0007669"/>
    <property type="project" value="TreeGrafter"/>
</dbReference>
<dbReference type="Proteomes" id="UP000525298">
    <property type="component" value="Unassembled WGS sequence"/>
</dbReference>
<proteinExistence type="inferred from homology"/>
<feature type="transmembrane region" description="Helical" evidence="8">
    <location>
        <begin position="23"/>
        <end position="43"/>
    </location>
</feature>
<comment type="similarity">
    <text evidence="2">Belongs to the arsenical resistance-3 (ACR3) (TC 2.A.59) family.</text>
</comment>
<dbReference type="AlphaFoldDB" id="A0A7W0C861"/>
<evidence type="ECO:0000256" key="5">
    <source>
        <dbReference type="ARBA" id="ARBA00022692"/>
    </source>
</evidence>
<dbReference type="GO" id="GO:0015105">
    <property type="term" value="F:arsenite transmembrane transporter activity"/>
    <property type="evidence" value="ECO:0007669"/>
    <property type="project" value="TreeGrafter"/>
</dbReference>
<dbReference type="Pfam" id="PF01758">
    <property type="entry name" value="SBF"/>
    <property type="match status" value="1"/>
</dbReference>
<comment type="caution">
    <text evidence="9">The sequence shown here is derived from an EMBL/GenBank/DDBJ whole genome shotgun (WGS) entry which is preliminary data.</text>
</comment>
<accession>A0A7W0C861</accession>
<evidence type="ECO:0000256" key="8">
    <source>
        <dbReference type="SAM" id="Phobius"/>
    </source>
</evidence>
<dbReference type="InterPro" id="IPR038770">
    <property type="entry name" value="Na+/solute_symporter_sf"/>
</dbReference>